<dbReference type="InterPro" id="IPR012811">
    <property type="entry name" value="TreS_maltokin_C_dom"/>
</dbReference>
<dbReference type="Gene3D" id="3.90.1200.10">
    <property type="match status" value="1"/>
</dbReference>
<comment type="catalytic activity">
    <reaction evidence="15">
        <text>D-maltose + ATP = alpha-maltose 1-phosphate + ADP + H(+)</text>
        <dbReference type="Rhea" id="RHEA:31915"/>
        <dbReference type="ChEBI" id="CHEBI:15378"/>
        <dbReference type="ChEBI" id="CHEBI:17306"/>
        <dbReference type="ChEBI" id="CHEBI:30616"/>
        <dbReference type="ChEBI" id="CHEBI:63576"/>
        <dbReference type="ChEBI" id="CHEBI:456216"/>
        <dbReference type="EC" id="2.7.1.175"/>
    </reaction>
</comment>
<protein>
    <recommendedName>
        <fullName evidence="6">Maltokinase</fullName>
        <ecNumber evidence="4">2.7.1.175</ecNumber>
        <ecNumber evidence="5">5.4.99.16</ecNumber>
    </recommendedName>
    <alternativeName>
        <fullName evidence="14">Maltose alpha-D-glucosyltransferase</fullName>
    </alternativeName>
    <alternativeName>
        <fullName evidence="13">Maltose-1-phosphate synthase</fullName>
    </alternativeName>
</protein>
<dbReference type="NCBIfam" id="TIGR02457">
    <property type="entry name" value="TreS_Cterm"/>
    <property type="match status" value="1"/>
</dbReference>
<comment type="similarity">
    <text evidence="3">Belongs to the aminoglycoside phosphotransferase family.</text>
</comment>
<name>A0ABS9W578_9PROT</name>
<dbReference type="RefSeq" id="WP_120005483.1">
    <property type="nucleotide sequence ID" value="NZ_JALBUU010000004.1"/>
</dbReference>
<dbReference type="SUPFAM" id="SSF51011">
    <property type="entry name" value="Glycosyl hydrolase domain"/>
    <property type="match status" value="1"/>
</dbReference>
<dbReference type="EC" id="2.7.1.175" evidence="4"/>
<dbReference type="CDD" id="cd11334">
    <property type="entry name" value="AmyAc_TreS"/>
    <property type="match status" value="1"/>
</dbReference>
<accession>A0ABS9W578</accession>
<dbReference type="Pfam" id="PF18085">
    <property type="entry name" value="Mak_N_cap"/>
    <property type="match status" value="1"/>
</dbReference>
<dbReference type="PANTHER" id="PTHR10357:SF219">
    <property type="entry name" value="MALTOSE ALPHA-D-GLUCOSYLTRANSFERASE"/>
    <property type="match status" value="1"/>
</dbReference>
<dbReference type="EC" id="5.4.99.16" evidence="5"/>
<feature type="domain" description="Glycosyl hydrolase family 13 catalytic" evidence="16">
    <location>
        <begin position="22"/>
        <end position="421"/>
    </location>
</feature>
<organism evidence="17 18">
    <name type="scientific">Teichococcus vastitatis</name>
    <dbReference type="NCBI Taxonomy" id="2307076"/>
    <lineage>
        <taxon>Bacteria</taxon>
        <taxon>Pseudomonadati</taxon>
        <taxon>Pseudomonadota</taxon>
        <taxon>Alphaproteobacteria</taxon>
        <taxon>Acetobacterales</taxon>
        <taxon>Roseomonadaceae</taxon>
        <taxon>Roseomonas</taxon>
    </lineage>
</organism>
<dbReference type="Gene3D" id="3.90.400.10">
    <property type="entry name" value="Oligo-1,6-glucosidase, Domain 2"/>
    <property type="match status" value="1"/>
</dbReference>
<evidence type="ECO:0000256" key="1">
    <source>
        <dbReference type="ARBA" id="ARBA00001595"/>
    </source>
</evidence>
<keyword evidence="8" id="KW-0479">Metal-binding</keyword>
<dbReference type="InterPro" id="IPR013780">
    <property type="entry name" value="Glyco_hydro_b"/>
</dbReference>
<dbReference type="SUPFAM" id="SSF56112">
    <property type="entry name" value="Protein kinase-like (PK-like)"/>
    <property type="match status" value="1"/>
</dbReference>
<evidence type="ECO:0000256" key="3">
    <source>
        <dbReference type="ARBA" id="ARBA00006219"/>
    </source>
</evidence>
<dbReference type="InterPro" id="IPR017853">
    <property type="entry name" value="GH"/>
</dbReference>
<dbReference type="SMART" id="SM00642">
    <property type="entry name" value="Aamy"/>
    <property type="match status" value="1"/>
</dbReference>
<keyword evidence="11" id="KW-0067">ATP-binding</keyword>
<evidence type="ECO:0000313" key="18">
    <source>
        <dbReference type="Proteomes" id="UP001201985"/>
    </source>
</evidence>
<evidence type="ECO:0000256" key="14">
    <source>
        <dbReference type="ARBA" id="ARBA00031378"/>
    </source>
</evidence>
<evidence type="ECO:0000256" key="13">
    <source>
        <dbReference type="ARBA" id="ARBA00031251"/>
    </source>
</evidence>
<evidence type="ECO:0000259" key="16">
    <source>
        <dbReference type="SMART" id="SM00642"/>
    </source>
</evidence>
<gene>
    <name evidence="17" type="primary">treS</name>
    <name evidence="17" type="ORF">MON41_09855</name>
</gene>
<evidence type="ECO:0000256" key="7">
    <source>
        <dbReference type="ARBA" id="ARBA00022679"/>
    </source>
</evidence>
<dbReference type="Gene3D" id="3.20.20.80">
    <property type="entry name" value="Glycosidases"/>
    <property type="match status" value="1"/>
</dbReference>
<proteinExistence type="inferred from homology"/>
<evidence type="ECO:0000256" key="8">
    <source>
        <dbReference type="ARBA" id="ARBA00022723"/>
    </source>
</evidence>
<dbReference type="InterPro" id="IPR040999">
    <property type="entry name" value="Mak_N_cap"/>
</dbReference>
<keyword evidence="10" id="KW-0106">Calcium</keyword>
<dbReference type="InterPro" id="IPR045857">
    <property type="entry name" value="O16G_dom_2"/>
</dbReference>
<dbReference type="InterPro" id="IPR006047">
    <property type="entry name" value="GH13_cat_dom"/>
</dbReference>
<dbReference type="GO" id="GO:0047471">
    <property type="term" value="F:maltose alpha-D-glucosyltransferase activity"/>
    <property type="evidence" value="ECO:0007669"/>
    <property type="project" value="UniProtKB-EC"/>
</dbReference>
<evidence type="ECO:0000256" key="12">
    <source>
        <dbReference type="ARBA" id="ARBA00023235"/>
    </source>
</evidence>
<dbReference type="PANTHER" id="PTHR10357">
    <property type="entry name" value="ALPHA-AMYLASE FAMILY MEMBER"/>
    <property type="match status" value="1"/>
</dbReference>
<evidence type="ECO:0000256" key="15">
    <source>
        <dbReference type="ARBA" id="ARBA00049067"/>
    </source>
</evidence>
<comment type="caution">
    <text evidence="17">The sequence shown here is derived from an EMBL/GenBank/DDBJ whole genome shotgun (WGS) entry which is preliminary data.</text>
</comment>
<evidence type="ECO:0000256" key="5">
    <source>
        <dbReference type="ARBA" id="ARBA00012619"/>
    </source>
</evidence>
<evidence type="ECO:0000256" key="9">
    <source>
        <dbReference type="ARBA" id="ARBA00022741"/>
    </source>
</evidence>
<dbReference type="Gene3D" id="2.60.40.1180">
    <property type="entry name" value="Golgi alpha-mannosidase II"/>
    <property type="match status" value="1"/>
</dbReference>
<sequence>MPNDKPEMPADPLWYKDAVIYQLHIKSFFDANNDGVGDLPGLISKLDYVQALGVDAIWLLPFYPSPRRDDGYDIAEYKDVHPEYGSMADIRRFIDEAHARGIRVITELVINHTSDQHPWFQRARLAPPGSPERDFYVWSDTDQKYDGTRIIFLDTEKSNWTWDPVAGQYFWHRFYSHQPDLNFDNPAVIEEVLDVMRFWLDAGVDGLRLDAIPYLIERDGTNNENLPETHAVLKKIRAALDAHAPGKMLLAEANQWPEDTQQYFGDGDECHMSFHFPLMPRMYMAMAQEDRFPITDILRQTPDIPETCQWAIFLRNHDELTLEMVTDKERDYLWETYASEKRARINLGIRRRLAPLLEHDRRRIELMNSLLLSMPGTPVLYYGDEIGMGDNIHLGDRDGVRTPMQWSPDRNGGFSRANPAQLVLPAIMDPIYGFDAVNVEAQSADQHSMLNWTRRMLTVRKRHQAFGRGTFGYLYPGNRKILAYLREHDGETILCVCNLSRTAQAVELDLSGFAGRVPVELLGGQSFPPIGQLTYLLTLPPYGFYWFVLATEAAMPSWHMPAPEPMTELSTLVLRSGLAEALQPAMRKTIEQEALPRYLPKRRWFAGKGDAGSAPRLAFAEALAGRTTEVLLAEVEVAEGSGHARYLLPLGIAWEDETSAALPQQLALARVRRGRRVGVLTDAFALDALPTSVLRGLAESAVMKLSEGEIRFLPTSLFPEVEIPADAEIRRLSAEQSNSSLIIGEQAVLKLVRRVTEGISPETEMTRHLTERGFGQTAPLLGEVVRVTPDGVPRTLVVVQGFVRNQGDGWGWTTEFLSRAVGEMAVTEAPEEEQQDAFTGYSVFATALGKRLAEMHALLAEPTDDPAFQPEPASAQDAQGWAEGAQRQLEAAFRAIAAPRDGGRAEDAERAERLLAQRDALIAAIGRMAASVEGVLKTRIHGDFHLGQVLVVQGDACIIDFEGEPAKTLEQRRAKSSPLRDVAGLLRSIDYAVATAQTQDGGAVEVGERHLAMLESFRERAVGEFLDAYRAVHAAAPRPWAPHEAEATLLDLFLLEKAAYEVCYEVANRPTWLHIPLRGLDELASRLLNKETPHG</sequence>
<keyword evidence="18" id="KW-1185">Reference proteome</keyword>
<dbReference type="Proteomes" id="UP001201985">
    <property type="component" value="Unassembled WGS sequence"/>
</dbReference>
<keyword evidence="9" id="KW-0547">Nucleotide-binding</keyword>
<evidence type="ECO:0000256" key="11">
    <source>
        <dbReference type="ARBA" id="ARBA00022840"/>
    </source>
</evidence>
<evidence type="ECO:0000313" key="17">
    <source>
        <dbReference type="EMBL" id="MCI0754060.1"/>
    </source>
</evidence>
<comment type="catalytic activity">
    <reaction evidence="1">
        <text>D-maltose = alpha,alpha-trehalose</text>
        <dbReference type="Rhea" id="RHEA:15145"/>
        <dbReference type="ChEBI" id="CHEBI:16551"/>
        <dbReference type="ChEBI" id="CHEBI:17306"/>
        <dbReference type="EC" id="5.4.99.16"/>
    </reaction>
</comment>
<evidence type="ECO:0000256" key="4">
    <source>
        <dbReference type="ARBA" id="ARBA00011962"/>
    </source>
</evidence>
<dbReference type="InterPro" id="IPR011009">
    <property type="entry name" value="Kinase-like_dom_sf"/>
</dbReference>
<dbReference type="SUPFAM" id="SSF51445">
    <property type="entry name" value="(Trans)glycosidases"/>
    <property type="match status" value="1"/>
</dbReference>
<dbReference type="InterPro" id="IPR012810">
    <property type="entry name" value="TreS/a-amylase_N"/>
</dbReference>
<dbReference type="Pfam" id="PF16657">
    <property type="entry name" value="Malt_amylase_C"/>
    <property type="match status" value="1"/>
</dbReference>
<comment type="similarity">
    <text evidence="2">Belongs to the glycosyl hydrolase 13 family. TreS subfamily.</text>
</comment>
<evidence type="ECO:0000256" key="10">
    <source>
        <dbReference type="ARBA" id="ARBA00022837"/>
    </source>
</evidence>
<dbReference type="NCBIfam" id="TIGR02456">
    <property type="entry name" value="treS_nterm"/>
    <property type="match status" value="1"/>
</dbReference>
<dbReference type="EMBL" id="JALBUU010000004">
    <property type="protein sequence ID" value="MCI0754060.1"/>
    <property type="molecule type" value="Genomic_DNA"/>
</dbReference>
<evidence type="ECO:0000256" key="6">
    <source>
        <dbReference type="ARBA" id="ARBA00013882"/>
    </source>
</evidence>
<dbReference type="Pfam" id="PF00128">
    <property type="entry name" value="Alpha-amylase"/>
    <property type="match status" value="2"/>
</dbReference>
<keyword evidence="12 17" id="KW-0413">Isomerase</keyword>
<keyword evidence="7" id="KW-0808">Transferase</keyword>
<dbReference type="InterPro" id="IPR032091">
    <property type="entry name" value="Malt_amylase-like_C"/>
</dbReference>
<reference evidence="17 18" key="1">
    <citation type="submission" date="2022-03" db="EMBL/GenBank/DDBJ databases">
        <title>Complete genome analysis of Roseomonas KG 17.1 : a prolific producer of plant growth promoters.</title>
        <authorList>
            <person name="Saadouli I."/>
            <person name="Najjari A."/>
            <person name="Mosbah A."/>
            <person name="Ouzari H.I."/>
        </authorList>
    </citation>
    <scope>NUCLEOTIDE SEQUENCE [LARGE SCALE GENOMIC DNA]</scope>
    <source>
        <strain evidence="17 18">KG17-1</strain>
    </source>
</reference>
<evidence type="ECO:0000256" key="2">
    <source>
        <dbReference type="ARBA" id="ARBA00005496"/>
    </source>
</evidence>